<evidence type="ECO:0000313" key="8">
    <source>
        <dbReference type="EMBL" id="KAF7600181.1"/>
    </source>
</evidence>
<evidence type="ECO:0000259" key="6">
    <source>
        <dbReference type="Pfam" id="PF23892"/>
    </source>
</evidence>
<keyword evidence="4" id="KW-0802">TPR repeat</keyword>
<dbReference type="OrthoDB" id="9776053at2"/>
<dbReference type="Pfam" id="PF23914">
    <property type="entry name" value="TPR_CcmH_CycH"/>
    <property type="match status" value="1"/>
</dbReference>
<evidence type="ECO:0000313" key="10">
    <source>
        <dbReference type="Proteomes" id="UP000216107"/>
    </source>
</evidence>
<dbReference type="SUPFAM" id="SSF48452">
    <property type="entry name" value="TPR-like"/>
    <property type="match status" value="1"/>
</dbReference>
<dbReference type="Pfam" id="PF23892">
    <property type="entry name" value="Ig_CycH"/>
    <property type="match status" value="1"/>
</dbReference>
<evidence type="ECO:0000313" key="11">
    <source>
        <dbReference type="Proteomes" id="UP000623509"/>
    </source>
</evidence>
<feature type="domain" description="Cytochrome c-type biogenesis protein H Ig-like" evidence="6">
    <location>
        <begin position="287"/>
        <end position="385"/>
    </location>
</feature>
<comment type="caution">
    <text evidence="9">The sequence shown here is derived from an EMBL/GenBank/DDBJ whole genome shotgun (WGS) entry which is preliminary data.</text>
</comment>
<evidence type="ECO:0000256" key="1">
    <source>
        <dbReference type="ARBA" id="ARBA00004196"/>
    </source>
</evidence>
<dbReference type="EMBL" id="NMRN01000004">
    <property type="protein sequence ID" value="PAS94800.1"/>
    <property type="molecule type" value="Genomic_DNA"/>
</dbReference>
<dbReference type="GO" id="GO:0005886">
    <property type="term" value="C:plasma membrane"/>
    <property type="evidence" value="ECO:0007669"/>
    <property type="project" value="TreeGrafter"/>
</dbReference>
<feature type="region of interest" description="Disordered" evidence="5">
    <location>
        <begin position="358"/>
        <end position="377"/>
    </location>
</feature>
<dbReference type="Proteomes" id="UP000623509">
    <property type="component" value="Unassembled WGS sequence"/>
</dbReference>
<dbReference type="GO" id="GO:0017004">
    <property type="term" value="P:cytochrome complex assembly"/>
    <property type="evidence" value="ECO:0007669"/>
    <property type="project" value="UniProtKB-KW"/>
</dbReference>
<reference evidence="9 10" key="2">
    <citation type="submission" date="2017-07" db="EMBL/GenBank/DDBJ databases">
        <title>Candidatus Dactylopiibacterium carminicum, a nitrogen-fixing symbiont of the cochineal insect Dactylopius coccus and Dactylopius opuntiae (Hemiptera: Coccoidea: Dactylopiidae).</title>
        <authorList>
            <person name="Vera A."/>
        </authorList>
    </citation>
    <scope>NUCLEOTIDE SEQUENCE [LARGE SCALE GENOMIC DNA]</scope>
    <source>
        <strain evidence="9 10">NFDCM</strain>
    </source>
</reference>
<dbReference type="Gene3D" id="1.25.40.10">
    <property type="entry name" value="Tetratricopeptide repeat domain"/>
    <property type="match status" value="1"/>
</dbReference>
<keyword evidence="3" id="KW-0201">Cytochrome c-type biogenesis</keyword>
<dbReference type="InterPro" id="IPR011990">
    <property type="entry name" value="TPR-like_helical_dom_sf"/>
</dbReference>
<dbReference type="GO" id="GO:0030313">
    <property type="term" value="C:cell envelope"/>
    <property type="evidence" value="ECO:0007669"/>
    <property type="project" value="UniProtKB-SubCell"/>
</dbReference>
<dbReference type="EMBL" id="MDUX01000008">
    <property type="protein sequence ID" value="KAF7600181.1"/>
    <property type="molecule type" value="Genomic_DNA"/>
</dbReference>
<evidence type="ECO:0000256" key="2">
    <source>
        <dbReference type="ARBA" id="ARBA00022737"/>
    </source>
</evidence>
<keyword evidence="2" id="KW-0677">Repeat</keyword>
<dbReference type="AlphaFoldDB" id="A0A272EYV2"/>
<dbReference type="Proteomes" id="UP000216107">
    <property type="component" value="Unassembled WGS sequence"/>
</dbReference>
<sequence length="389" mass="41422">MSLFVMLAVLLLACLLVVLLRPLLRPAETTEGTALPTLAVLREQRRELEAERDAGRLDAAGFEEAMRELEQRVLDEMPDTATTPGAARATRGWRIALAAGLPLTAVAVYLLLGNPAALDPAHRAPLTPQSQLAAMITTLEARVQQMPDDSEAAAMLARAYMLQGRHAEAAQRFAALAEKRPQDAQLRADWADALASAQGNRVAGEPEQRAQEALALEADNIKALALAGTGAFEREDYKAAIALWQRLAARVTPGSEMAASVQTMLDQAHLRAGDAQGAQAGPMPQGRLSLAPALRDRVQPEDVVFVVLRPAGGGMPVAALRYKAGELPLQFDFAQAARMGGTEHGALQLVARISRSGDATPRAGDLESAPVSLQGQTGPVTLQIDRVRE</sequence>
<organism evidence="9 10">
    <name type="scientific">Candidatus Dactylopiibacterium carminicum</name>
    <dbReference type="NCBI Taxonomy" id="857335"/>
    <lineage>
        <taxon>Bacteria</taxon>
        <taxon>Pseudomonadati</taxon>
        <taxon>Pseudomonadota</taxon>
        <taxon>Betaproteobacteria</taxon>
        <taxon>Rhodocyclales</taxon>
        <taxon>Rhodocyclaceae</taxon>
        <taxon>Candidatus Dactylopiibacterium</taxon>
    </lineage>
</organism>
<comment type="subcellular location">
    <subcellularLocation>
        <location evidence="1">Cell envelope</location>
    </subcellularLocation>
</comment>
<evidence type="ECO:0000256" key="3">
    <source>
        <dbReference type="ARBA" id="ARBA00022748"/>
    </source>
</evidence>
<evidence type="ECO:0000259" key="7">
    <source>
        <dbReference type="Pfam" id="PF23914"/>
    </source>
</evidence>
<gene>
    <name evidence="9" type="primary">ccmI</name>
    <name evidence="8" type="ORF">BGI27_03765</name>
    <name evidence="9" type="ORF">CGU29_02540</name>
</gene>
<name>A0A272EYV2_9RHOO</name>
<evidence type="ECO:0000256" key="5">
    <source>
        <dbReference type="SAM" id="MobiDB-lite"/>
    </source>
</evidence>
<dbReference type="NCBIfam" id="TIGR03142">
    <property type="entry name" value="cytochro_ccmI"/>
    <property type="match status" value="1"/>
</dbReference>
<dbReference type="PANTHER" id="PTHR47870:SF4">
    <property type="entry name" value="CYTOCHROME C-TYPE BIOGENESIS PROTEIN CYCH"/>
    <property type="match status" value="1"/>
</dbReference>
<proteinExistence type="predicted"/>
<evidence type="ECO:0000256" key="4">
    <source>
        <dbReference type="ARBA" id="ARBA00022803"/>
    </source>
</evidence>
<feature type="domain" description="Cytochrome c-type biogenesis protein H TPR" evidence="7">
    <location>
        <begin position="124"/>
        <end position="256"/>
    </location>
</feature>
<dbReference type="InterPro" id="IPR017560">
    <property type="entry name" value="Cyt_c_biogenesis_CcmI"/>
</dbReference>
<dbReference type="InterPro" id="IPR056412">
    <property type="entry name" value="Ig_CycH"/>
</dbReference>
<accession>A0A272EYV2</accession>
<dbReference type="InterPro" id="IPR056413">
    <property type="entry name" value="TPR_CcmH_CycH"/>
</dbReference>
<dbReference type="PANTHER" id="PTHR47870">
    <property type="entry name" value="CYTOCHROME C-TYPE BIOGENESIS PROTEIN CCMH"/>
    <property type="match status" value="1"/>
</dbReference>
<keyword evidence="11" id="KW-1185">Reference proteome</keyword>
<dbReference type="RefSeq" id="WP_095523581.1">
    <property type="nucleotide sequence ID" value="NZ_MDUX01000008.1"/>
</dbReference>
<evidence type="ECO:0000313" key="9">
    <source>
        <dbReference type="EMBL" id="PAS94800.1"/>
    </source>
</evidence>
<dbReference type="InterPro" id="IPR051263">
    <property type="entry name" value="C-type_cytochrome_biogenesis"/>
</dbReference>
<reference evidence="8 11" key="1">
    <citation type="submission" date="2016-08" db="EMBL/GenBank/DDBJ databases">
        <title>Candidatus Dactylopiibacterium carminicum genome sequence.</title>
        <authorList>
            <person name="Ramirez-Puebla S.T."/>
            <person name="Ormeno-Orrillo E."/>
            <person name="Vera-Ponce De Leon A."/>
            <person name="Luis L."/>
            <person name="Sanchez-Flores A."/>
            <person name="Monica R."/>
            <person name="Martinez-Romero E."/>
        </authorList>
    </citation>
    <scope>NUCLEOTIDE SEQUENCE [LARGE SCALE GENOMIC DNA]</scope>
    <source>
        <strain evidence="8">END1</strain>
    </source>
</reference>
<protein>
    <submittedName>
        <fullName evidence="9">C-type cytochrome biogenesis protein CcmI</fullName>
    </submittedName>
</protein>